<evidence type="ECO:0000313" key="3">
    <source>
        <dbReference type="EMBL" id="KAL1625984.1"/>
    </source>
</evidence>
<dbReference type="SUPFAM" id="SSF82708">
    <property type="entry name" value="R3H domain"/>
    <property type="match status" value="1"/>
</dbReference>
<feature type="compositionally biased region" description="Basic and acidic residues" evidence="1">
    <location>
        <begin position="508"/>
        <end position="517"/>
    </location>
</feature>
<gene>
    <name evidence="3" type="primary">FAP1</name>
    <name evidence="3" type="ORF">SLS56_007041</name>
</gene>
<feature type="compositionally biased region" description="Basic and acidic residues" evidence="1">
    <location>
        <begin position="456"/>
        <end position="469"/>
    </location>
</feature>
<sequence>MGPTQICFCGKESKTRKCLDTDYDNGWSCGQVEKMILCCDKNDEMESKRTYMTETGEEVVEDWIGLFECGNICHRDFDCGKHQCEQTCHTQNAKPTHCPRSPDVVTHCGCGKTALKDITTKVRTTCEDKIPNCNKPCSKPLACEAKCLATKDNEGNLKKSLKCDDECARLERNRKLALALNVDPEAHKDDHIPYSAETLSLYQQNVQWAQTQEREFRVLATSPEEKRLRFKPMPSQQRAFIHALAEDFGLDSESMDPEPHRHVVVYKTPRFVSAPTKTVGECVRIRYNQRAATGAVATTTDTSKKLKASNVVGDPYNGFLLSNPRFALTIEELRTAIRPVTDTIPIAQFDIAFLPSDEVVLKANAALSERDLETTLKNVKAGLSREVRSHALGSIQLCRVDTSLNILRRETDSVANGGWSQVAAKAAAPARARPQQTTRAGSNSFTVLSLSSKSKQSREKEKEKKKVLEEAVDDWEMAEAMEEEKERLESGEASKVASGAATEDEAEGGEREEERAGESSVIDAEASGAVVEAEASGPTESDENRADEAVVASDVGAAAEATASE</sequence>
<dbReference type="InterPro" id="IPR034078">
    <property type="entry name" value="NFX1_fam"/>
</dbReference>
<organism evidence="3 4">
    <name type="scientific">Neofusicoccum ribis</name>
    <dbReference type="NCBI Taxonomy" id="45134"/>
    <lineage>
        <taxon>Eukaryota</taxon>
        <taxon>Fungi</taxon>
        <taxon>Dikarya</taxon>
        <taxon>Ascomycota</taxon>
        <taxon>Pezizomycotina</taxon>
        <taxon>Dothideomycetes</taxon>
        <taxon>Dothideomycetes incertae sedis</taxon>
        <taxon>Botryosphaeriales</taxon>
        <taxon>Botryosphaeriaceae</taxon>
        <taxon>Neofusicoccum</taxon>
    </lineage>
</organism>
<feature type="domain" description="R3H" evidence="2">
    <location>
        <begin position="206"/>
        <end position="269"/>
    </location>
</feature>
<dbReference type="PANTHER" id="PTHR12360:SF12">
    <property type="entry name" value="TRANSCRIPTIONAL REPRESSOR NF-X1"/>
    <property type="match status" value="1"/>
</dbReference>
<dbReference type="Gene3D" id="3.30.1370.50">
    <property type="entry name" value="R3H-like domain"/>
    <property type="match status" value="1"/>
</dbReference>
<comment type="caution">
    <text evidence="3">The sequence shown here is derived from an EMBL/GenBank/DDBJ whole genome shotgun (WGS) entry which is preliminary data.</text>
</comment>
<dbReference type="PANTHER" id="PTHR12360">
    <property type="entry name" value="NUCLEAR TRANSCRIPTION FACTOR, X-BOX BINDING 1 NFX1"/>
    <property type="match status" value="1"/>
</dbReference>
<reference evidence="3 4" key="1">
    <citation type="submission" date="2024-02" db="EMBL/GenBank/DDBJ databases">
        <title>De novo assembly and annotation of 12 fungi associated with fruit tree decline syndrome in Ontario, Canada.</title>
        <authorList>
            <person name="Sulman M."/>
            <person name="Ellouze W."/>
            <person name="Ilyukhin E."/>
        </authorList>
    </citation>
    <scope>NUCLEOTIDE SEQUENCE [LARGE SCALE GENOMIC DNA]</scope>
    <source>
        <strain evidence="3 4">M1-105</strain>
    </source>
</reference>
<dbReference type="InterPro" id="IPR036867">
    <property type="entry name" value="R3H_dom_sf"/>
</dbReference>
<accession>A0ABR3SP16</accession>
<dbReference type="Pfam" id="PF01424">
    <property type="entry name" value="R3H"/>
    <property type="match status" value="1"/>
</dbReference>
<feature type="compositionally biased region" description="Low complexity" evidence="1">
    <location>
        <begin position="427"/>
        <end position="440"/>
    </location>
</feature>
<feature type="region of interest" description="Disordered" evidence="1">
    <location>
        <begin position="427"/>
        <end position="565"/>
    </location>
</feature>
<dbReference type="Proteomes" id="UP001521116">
    <property type="component" value="Unassembled WGS sequence"/>
</dbReference>
<feature type="compositionally biased region" description="Low complexity" evidence="1">
    <location>
        <begin position="524"/>
        <end position="537"/>
    </location>
</feature>
<evidence type="ECO:0000259" key="2">
    <source>
        <dbReference type="PROSITE" id="PS51061"/>
    </source>
</evidence>
<feature type="compositionally biased region" description="Acidic residues" evidence="1">
    <location>
        <begin position="470"/>
        <end position="483"/>
    </location>
</feature>
<dbReference type="CDD" id="cd06006">
    <property type="entry name" value="R3H_unknown_2"/>
    <property type="match status" value="1"/>
</dbReference>
<evidence type="ECO:0000256" key="1">
    <source>
        <dbReference type="SAM" id="MobiDB-lite"/>
    </source>
</evidence>
<dbReference type="SMART" id="SM00393">
    <property type="entry name" value="R3H"/>
    <property type="match status" value="1"/>
</dbReference>
<dbReference type="InterPro" id="IPR034077">
    <property type="entry name" value="R3H_FAP1"/>
</dbReference>
<protein>
    <submittedName>
        <fullName evidence="3">FKBP12-associated protein</fullName>
    </submittedName>
</protein>
<dbReference type="InterPro" id="IPR001374">
    <property type="entry name" value="R3H_dom"/>
</dbReference>
<keyword evidence="4" id="KW-1185">Reference proteome</keyword>
<dbReference type="EMBL" id="JAJVDC020000087">
    <property type="protein sequence ID" value="KAL1625984.1"/>
    <property type="molecule type" value="Genomic_DNA"/>
</dbReference>
<proteinExistence type="predicted"/>
<dbReference type="PROSITE" id="PS51061">
    <property type="entry name" value="R3H"/>
    <property type="match status" value="1"/>
</dbReference>
<evidence type="ECO:0000313" key="4">
    <source>
        <dbReference type="Proteomes" id="UP001521116"/>
    </source>
</evidence>
<dbReference type="CDD" id="cd06008">
    <property type="entry name" value="NF-X1-zinc-finger"/>
    <property type="match status" value="1"/>
</dbReference>
<name>A0ABR3SP16_9PEZI</name>